<evidence type="ECO:0000313" key="8">
    <source>
        <dbReference type="Proteomes" id="UP000501602"/>
    </source>
</evidence>
<dbReference type="KEGG" id="fes:HER31_14315"/>
<evidence type="ECO:0000313" key="7">
    <source>
        <dbReference type="EMBL" id="QIZ77965.1"/>
    </source>
</evidence>
<organism evidence="7 8">
    <name type="scientific">Ferrimonas lipolytica</name>
    <dbReference type="NCBI Taxonomy" id="2724191"/>
    <lineage>
        <taxon>Bacteria</taxon>
        <taxon>Pseudomonadati</taxon>
        <taxon>Pseudomonadota</taxon>
        <taxon>Gammaproteobacteria</taxon>
        <taxon>Alteromonadales</taxon>
        <taxon>Ferrimonadaceae</taxon>
        <taxon>Ferrimonas</taxon>
    </lineage>
</organism>
<keyword evidence="8" id="KW-1185">Reference proteome</keyword>
<name>A0A6H1UFT3_9GAMM</name>
<dbReference type="InterPro" id="IPR039262">
    <property type="entry name" value="DTWD2/TAPT"/>
</dbReference>
<keyword evidence="3" id="KW-0949">S-adenosyl-L-methionine</keyword>
<dbReference type="InterPro" id="IPR005636">
    <property type="entry name" value="DTW"/>
</dbReference>
<dbReference type="SMART" id="SM01144">
    <property type="entry name" value="DTW"/>
    <property type="match status" value="1"/>
</dbReference>
<dbReference type="GO" id="GO:0016432">
    <property type="term" value="F:tRNA-uridine aminocarboxypropyltransferase activity"/>
    <property type="evidence" value="ECO:0007669"/>
    <property type="project" value="UniProtKB-EC"/>
</dbReference>
<evidence type="ECO:0000256" key="5">
    <source>
        <dbReference type="ARBA" id="ARBA00034489"/>
    </source>
</evidence>
<dbReference type="EC" id="2.5.1.25" evidence="1"/>
<evidence type="ECO:0000256" key="3">
    <source>
        <dbReference type="ARBA" id="ARBA00022691"/>
    </source>
</evidence>
<feature type="domain" description="DTW" evidence="6">
    <location>
        <begin position="3"/>
        <end position="190"/>
    </location>
</feature>
<accession>A0A6H1UFT3</accession>
<dbReference type="AlphaFoldDB" id="A0A6H1UFT3"/>
<evidence type="ECO:0000256" key="4">
    <source>
        <dbReference type="ARBA" id="ARBA00022694"/>
    </source>
</evidence>
<dbReference type="RefSeq" id="WP_168661465.1">
    <property type="nucleotide sequence ID" value="NZ_CP051180.1"/>
</dbReference>
<dbReference type="PANTHER" id="PTHR21392:SF0">
    <property type="entry name" value="TRNA-URIDINE AMINOCARBOXYPROPYLTRANSFERASE 2"/>
    <property type="match status" value="1"/>
</dbReference>
<dbReference type="PANTHER" id="PTHR21392">
    <property type="entry name" value="TRNA-URIDINE AMINOCARBOXYPROPYLTRANSFERASE 2"/>
    <property type="match status" value="1"/>
</dbReference>
<comment type="similarity">
    <text evidence="5">Belongs to the TDD superfamily. DTWD2 family.</text>
</comment>
<dbReference type="EMBL" id="CP051180">
    <property type="protein sequence ID" value="QIZ77965.1"/>
    <property type="molecule type" value="Genomic_DNA"/>
</dbReference>
<evidence type="ECO:0000256" key="2">
    <source>
        <dbReference type="ARBA" id="ARBA00022679"/>
    </source>
</evidence>
<evidence type="ECO:0000256" key="1">
    <source>
        <dbReference type="ARBA" id="ARBA00012386"/>
    </source>
</evidence>
<reference evidence="7 8" key="1">
    <citation type="submission" date="2020-04" db="EMBL/GenBank/DDBJ databases">
        <title>Ferrimonas sp. S7 isolated from sea water.</title>
        <authorList>
            <person name="Bae S.S."/>
            <person name="Baek K."/>
        </authorList>
    </citation>
    <scope>NUCLEOTIDE SEQUENCE [LARGE SCALE GENOMIC DNA]</scope>
    <source>
        <strain evidence="7 8">S7</strain>
    </source>
</reference>
<sequence>MTKRQQCRNCQRPTKVCLCNQISAVSHRTPVHVLMHPSEQGNAKGTAVVLCLGLEQGNLWVGEQPSDFSELQQQLALGPQPAMLLYPDDNATAIEQLTEATAIGQLVVLDGTWRKTHKMLQLNPWLQQLPTVSFSNAPQGDYQIRKANRDDSLSTLEAVAYALEQIEQCDTAPLYRSFDAIKQAQLAYMPADVRARYR</sequence>
<evidence type="ECO:0000259" key="6">
    <source>
        <dbReference type="SMART" id="SM01144"/>
    </source>
</evidence>
<dbReference type="Pfam" id="PF03942">
    <property type="entry name" value="DTW"/>
    <property type="match status" value="1"/>
</dbReference>
<dbReference type="GO" id="GO:0008033">
    <property type="term" value="P:tRNA processing"/>
    <property type="evidence" value="ECO:0007669"/>
    <property type="project" value="UniProtKB-KW"/>
</dbReference>
<gene>
    <name evidence="7" type="ORF">HER31_14315</name>
</gene>
<keyword evidence="2" id="KW-0808">Transferase</keyword>
<proteinExistence type="inferred from homology"/>
<dbReference type="Proteomes" id="UP000501602">
    <property type="component" value="Chromosome"/>
</dbReference>
<protein>
    <recommendedName>
        <fullName evidence="1">tRNA-uridine aminocarboxypropyltransferase</fullName>
        <ecNumber evidence="1">2.5.1.25</ecNumber>
    </recommendedName>
</protein>
<keyword evidence="4" id="KW-0819">tRNA processing</keyword>